<proteinExistence type="predicted"/>
<name>A0A6A2VWI2_9BIFI</name>
<evidence type="ECO:0000313" key="1">
    <source>
        <dbReference type="EMBL" id="KAB8301848.1"/>
    </source>
</evidence>
<evidence type="ECO:0000313" key="2">
    <source>
        <dbReference type="Proteomes" id="UP000440041"/>
    </source>
</evidence>
<sequence length="202" mass="22836">MLVTKNMPFYGEKGKLEKCYYLTGYSPFSSTRSPDHSNTFMASVTEVSHMNVVIPCIYRSTPVNQGSARSRACRGVTPYVPPYPSSMHAAWIWNRRLDCSVLIQRDCSSSWGSGTIPRSSAIALNTSTDMMMPVQRRKQILNRVNRTEPSAQRLRMFRILRCIGPHSQLILQPDVRTAESLGGGTECGEMCKRFEGERYRQA</sequence>
<dbReference type="AlphaFoldDB" id="A0A6A2VWI2"/>
<keyword evidence="2" id="KW-1185">Reference proteome</keyword>
<dbReference type="EMBL" id="WBSO01000001">
    <property type="protein sequence ID" value="KAB8301848.1"/>
    <property type="molecule type" value="Genomic_DNA"/>
</dbReference>
<reference evidence="1 2" key="1">
    <citation type="submission" date="2019-09" db="EMBL/GenBank/DDBJ databases">
        <title>Characterization of the phylogenetic diversity of two novel species belonging to the genus Bifidobacterium: Bifidobacterium cebidarum sp. nov. and Bifidobacterium leontopitheci sp. nov.</title>
        <authorList>
            <person name="Lugli G.A."/>
            <person name="Duranti S."/>
            <person name="Milani C."/>
            <person name="Turroni F."/>
            <person name="Ventura M."/>
        </authorList>
    </citation>
    <scope>NUCLEOTIDE SEQUENCE [LARGE SCALE GENOMIC DNA]</scope>
    <source>
        <strain evidence="1 2">DSM 100238</strain>
    </source>
</reference>
<dbReference type="Proteomes" id="UP000440041">
    <property type="component" value="Unassembled WGS sequence"/>
</dbReference>
<comment type="caution">
    <text evidence="1">The sequence shown here is derived from an EMBL/GenBank/DDBJ whole genome shotgun (WGS) entry which is preliminary data.</text>
</comment>
<organism evidence="1 2">
    <name type="scientific">Bifidobacterium apri</name>
    <dbReference type="NCBI Taxonomy" id="1769423"/>
    <lineage>
        <taxon>Bacteria</taxon>
        <taxon>Bacillati</taxon>
        <taxon>Actinomycetota</taxon>
        <taxon>Actinomycetes</taxon>
        <taxon>Bifidobacteriales</taxon>
        <taxon>Bifidobacteriaceae</taxon>
        <taxon>Bifidobacterium</taxon>
    </lineage>
</organism>
<accession>A0A6A2VWI2</accession>
<protein>
    <submittedName>
        <fullName evidence="1">Uncharacterized protein</fullName>
    </submittedName>
</protein>
<gene>
    <name evidence="1" type="ORF">DSM100238_0167</name>
</gene>